<evidence type="ECO:0000256" key="1">
    <source>
        <dbReference type="ARBA" id="ARBA00004123"/>
    </source>
</evidence>
<sequence>MVNYCCCFGCKEKYVKGGNISFHSFPADESKKKLWTENIRRENFVPTKYSKVCSKHFTEECFDREKFGGVWLKADAVPTIFDFSKHLTRKVSLRKSVKRTSAMGSRLSGRHAALMDVVKTESEVDPLAVQSSDEADVEGTNPSSNEENSSSSYTAAESTDSSSAPEWKLKVEENAEAFMFPVEKCETKEESFGVVKIKEEIKLEVIKDDYEVLTERMSQPRGKYGKKYNESDLKGALEKISNCGWTVYQSSKKFNIPYNTLKARLKVTPDPSNMPLVKKGRPFFLSTEQELRLLSYVIEMQELDFGLSANEIRRYAFQIASEKGENPFRNGHEKAGWDWWSSFKRRYGISLRQPENLSFNQAATHPNLDAFYDALENILEKSGLKNKPNRIWNLDESGFTMVTKPNKIVSFKGSKRVQTQTAAEKDETTTVLLAVSASGQHVPPFFIFKGVRMTDNLRENAPLQSKVSVSKDGWINSDIFLDFLRHFVETIPPVRPVLILMDLHSSHISPEALQFRKENDLIFVPFPSHCTHLLQHLDVSIFGPLKESWNRILRGHLKTCECKPTRKDFFEVFQSAMKESVTERNIVSGFFKSGIYPLNRNPVPDNVLKVSSLHEASDGTSNSVQETSNQISETPATTVLQNSTNPNQSSEPSLNQTLLPLPIPTMTRRKRKHASSSVRVFMILKIHPVLAHEEKMCRQET</sequence>
<dbReference type="PANTHER" id="PTHR19303:SF74">
    <property type="entry name" value="POGO TRANSPOSABLE ELEMENT WITH KRAB DOMAIN"/>
    <property type="match status" value="1"/>
</dbReference>
<dbReference type="SUPFAM" id="SSF46689">
    <property type="entry name" value="Homeodomain-like"/>
    <property type="match status" value="1"/>
</dbReference>
<evidence type="ECO:0008006" key="12">
    <source>
        <dbReference type="Google" id="ProtNLM"/>
    </source>
</evidence>
<keyword evidence="4" id="KW-0862">Zinc</keyword>
<dbReference type="InterPro" id="IPR050863">
    <property type="entry name" value="CenT-Element_Derived"/>
</dbReference>
<feature type="compositionally biased region" description="Polar residues" evidence="7">
    <location>
        <begin position="639"/>
        <end position="658"/>
    </location>
</feature>
<feature type="domain" description="HTH CENPB-type" evidence="9">
    <location>
        <begin position="277"/>
        <end position="353"/>
    </location>
</feature>
<dbReference type="Gene3D" id="6.20.210.20">
    <property type="entry name" value="THAP domain"/>
    <property type="match status" value="1"/>
</dbReference>
<evidence type="ECO:0000259" key="9">
    <source>
        <dbReference type="PROSITE" id="PS51253"/>
    </source>
</evidence>
<comment type="caution">
    <text evidence="10">The sequence shown here is derived from an EMBL/GenBank/DDBJ whole genome shotgun (WGS) entry which is preliminary data.</text>
</comment>
<evidence type="ECO:0000256" key="2">
    <source>
        <dbReference type="ARBA" id="ARBA00022723"/>
    </source>
</evidence>
<dbReference type="InterPro" id="IPR006612">
    <property type="entry name" value="THAP_Znf"/>
</dbReference>
<dbReference type="InterPro" id="IPR004875">
    <property type="entry name" value="DDE_SF_endonuclease_dom"/>
</dbReference>
<protein>
    <recommendedName>
        <fullName evidence="12">HTH CENPB-type domain-containing protein</fullName>
    </recommendedName>
</protein>
<proteinExistence type="predicted"/>
<reference evidence="10 11" key="1">
    <citation type="journal article" date="2022" name="Allergy">
        <title>Genome assembly and annotation of Periplaneta americana reveal a comprehensive cockroach allergen profile.</title>
        <authorList>
            <person name="Wang L."/>
            <person name="Xiong Q."/>
            <person name="Saelim N."/>
            <person name="Wang L."/>
            <person name="Nong W."/>
            <person name="Wan A.T."/>
            <person name="Shi M."/>
            <person name="Liu X."/>
            <person name="Cao Q."/>
            <person name="Hui J.H.L."/>
            <person name="Sookrung N."/>
            <person name="Leung T.F."/>
            <person name="Tungtrongchitr A."/>
            <person name="Tsui S.K.W."/>
        </authorList>
    </citation>
    <scope>NUCLEOTIDE SEQUENCE [LARGE SCALE GENOMIC DNA]</scope>
    <source>
        <strain evidence="10">PWHHKU_190912</strain>
    </source>
</reference>
<dbReference type="InterPro" id="IPR009057">
    <property type="entry name" value="Homeodomain-like_sf"/>
</dbReference>
<evidence type="ECO:0000256" key="6">
    <source>
        <dbReference type="PROSITE-ProRule" id="PRU00309"/>
    </source>
</evidence>
<dbReference type="Pfam" id="PF03184">
    <property type="entry name" value="DDE_1"/>
    <property type="match status" value="1"/>
</dbReference>
<dbReference type="Gene3D" id="3.30.420.10">
    <property type="entry name" value="Ribonuclease H-like superfamily/Ribonuclease H"/>
    <property type="match status" value="1"/>
</dbReference>
<feature type="region of interest" description="Disordered" evidence="7">
    <location>
        <begin position="639"/>
        <end position="674"/>
    </location>
</feature>
<name>A0ABQ8TDE1_PERAM</name>
<comment type="subcellular location">
    <subcellularLocation>
        <location evidence="1">Nucleus</location>
    </subcellularLocation>
</comment>
<evidence type="ECO:0000256" key="3">
    <source>
        <dbReference type="ARBA" id="ARBA00022771"/>
    </source>
</evidence>
<dbReference type="SMART" id="SM00980">
    <property type="entry name" value="THAP"/>
    <property type="match status" value="1"/>
</dbReference>
<gene>
    <name evidence="10" type="ORF">ANN_05732</name>
</gene>
<dbReference type="Pfam" id="PF03221">
    <property type="entry name" value="HTH_Tnp_Tc5"/>
    <property type="match status" value="1"/>
</dbReference>
<dbReference type="InterPro" id="IPR036397">
    <property type="entry name" value="RNaseH_sf"/>
</dbReference>
<evidence type="ECO:0000313" key="10">
    <source>
        <dbReference type="EMBL" id="KAJ4443943.1"/>
    </source>
</evidence>
<accession>A0ABQ8TDE1</accession>
<dbReference type="SMART" id="SM00692">
    <property type="entry name" value="DM3"/>
    <property type="match status" value="1"/>
</dbReference>
<keyword evidence="5 6" id="KW-0238">DNA-binding</keyword>
<dbReference type="InterPro" id="IPR006600">
    <property type="entry name" value="HTH_CenpB_DNA-bd_dom"/>
</dbReference>
<dbReference type="Gene3D" id="1.10.10.60">
    <property type="entry name" value="Homeodomain-like"/>
    <property type="match status" value="1"/>
</dbReference>
<dbReference type="PANTHER" id="PTHR19303">
    <property type="entry name" value="TRANSPOSON"/>
    <property type="match status" value="1"/>
</dbReference>
<keyword evidence="3 6" id="KW-0863">Zinc-finger</keyword>
<evidence type="ECO:0000256" key="4">
    <source>
        <dbReference type="ARBA" id="ARBA00022833"/>
    </source>
</evidence>
<dbReference type="SUPFAM" id="SSF57716">
    <property type="entry name" value="Glucocorticoid receptor-like (DNA-binding domain)"/>
    <property type="match status" value="1"/>
</dbReference>
<evidence type="ECO:0000256" key="7">
    <source>
        <dbReference type="SAM" id="MobiDB-lite"/>
    </source>
</evidence>
<evidence type="ECO:0000313" key="11">
    <source>
        <dbReference type="Proteomes" id="UP001148838"/>
    </source>
</evidence>
<dbReference type="EMBL" id="JAJSOF020000011">
    <property type="protein sequence ID" value="KAJ4443943.1"/>
    <property type="molecule type" value="Genomic_DNA"/>
</dbReference>
<dbReference type="PROSITE" id="PS50950">
    <property type="entry name" value="ZF_THAP"/>
    <property type="match status" value="1"/>
</dbReference>
<evidence type="ECO:0000256" key="5">
    <source>
        <dbReference type="ARBA" id="ARBA00023125"/>
    </source>
</evidence>
<dbReference type="SMART" id="SM00674">
    <property type="entry name" value="CENPB"/>
    <property type="match status" value="1"/>
</dbReference>
<dbReference type="PROSITE" id="PS51253">
    <property type="entry name" value="HTH_CENPB"/>
    <property type="match status" value="1"/>
</dbReference>
<evidence type="ECO:0000259" key="8">
    <source>
        <dbReference type="PROSITE" id="PS50950"/>
    </source>
</evidence>
<dbReference type="Pfam" id="PF05485">
    <property type="entry name" value="THAP"/>
    <property type="match status" value="1"/>
</dbReference>
<dbReference type="Proteomes" id="UP001148838">
    <property type="component" value="Unassembled WGS sequence"/>
</dbReference>
<feature type="compositionally biased region" description="Low complexity" evidence="7">
    <location>
        <begin position="140"/>
        <end position="164"/>
    </location>
</feature>
<dbReference type="InterPro" id="IPR038441">
    <property type="entry name" value="THAP_Znf_sf"/>
</dbReference>
<keyword evidence="11" id="KW-1185">Reference proteome</keyword>
<organism evidence="10 11">
    <name type="scientific">Periplaneta americana</name>
    <name type="common">American cockroach</name>
    <name type="synonym">Blatta americana</name>
    <dbReference type="NCBI Taxonomy" id="6978"/>
    <lineage>
        <taxon>Eukaryota</taxon>
        <taxon>Metazoa</taxon>
        <taxon>Ecdysozoa</taxon>
        <taxon>Arthropoda</taxon>
        <taxon>Hexapoda</taxon>
        <taxon>Insecta</taxon>
        <taxon>Pterygota</taxon>
        <taxon>Neoptera</taxon>
        <taxon>Polyneoptera</taxon>
        <taxon>Dictyoptera</taxon>
        <taxon>Blattodea</taxon>
        <taxon>Blattoidea</taxon>
        <taxon>Blattidae</taxon>
        <taxon>Blattinae</taxon>
        <taxon>Periplaneta</taxon>
    </lineage>
</organism>
<feature type="domain" description="THAP-type" evidence="8">
    <location>
        <begin position="1"/>
        <end position="81"/>
    </location>
</feature>
<feature type="region of interest" description="Disordered" evidence="7">
    <location>
        <begin position="125"/>
        <end position="166"/>
    </location>
</feature>
<keyword evidence="2" id="KW-0479">Metal-binding</keyword>